<protein>
    <submittedName>
        <fullName evidence="1">Uncharacterized protein</fullName>
    </submittedName>
</protein>
<name>A0AAD7USU2_9FUNG</name>
<dbReference type="EMBL" id="JARTCD010000100">
    <property type="protein sequence ID" value="KAJ8652585.1"/>
    <property type="molecule type" value="Genomic_DNA"/>
</dbReference>
<evidence type="ECO:0000313" key="2">
    <source>
        <dbReference type="Proteomes" id="UP001234581"/>
    </source>
</evidence>
<organism evidence="1 2">
    <name type="scientific">Lichtheimia ornata</name>
    <dbReference type="NCBI Taxonomy" id="688661"/>
    <lineage>
        <taxon>Eukaryota</taxon>
        <taxon>Fungi</taxon>
        <taxon>Fungi incertae sedis</taxon>
        <taxon>Mucoromycota</taxon>
        <taxon>Mucoromycotina</taxon>
        <taxon>Mucoromycetes</taxon>
        <taxon>Mucorales</taxon>
        <taxon>Lichtheimiaceae</taxon>
        <taxon>Lichtheimia</taxon>
    </lineage>
</organism>
<proteinExistence type="predicted"/>
<evidence type="ECO:0000313" key="1">
    <source>
        <dbReference type="EMBL" id="KAJ8652585.1"/>
    </source>
</evidence>
<keyword evidence="2" id="KW-1185">Reference proteome</keyword>
<dbReference type="AlphaFoldDB" id="A0AAD7USU2"/>
<dbReference type="InterPro" id="IPR011990">
    <property type="entry name" value="TPR-like_helical_dom_sf"/>
</dbReference>
<dbReference type="Gene3D" id="1.25.40.10">
    <property type="entry name" value="Tetratricopeptide repeat domain"/>
    <property type="match status" value="1"/>
</dbReference>
<dbReference type="RefSeq" id="XP_058337499.1">
    <property type="nucleotide sequence ID" value="XM_058491753.1"/>
</dbReference>
<accession>A0AAD7USU2</accession>
<dbReference type="SUPFAM" id="SSF48452">
    <property type="entry name" value="TPR-like"/>
    <property type="match status" value="1"/>
</dbReference>
<gene>
    <name evidence="1" type="ORF">O0I10_011790</name>
</gene>
<dbReference type="GeneID" id="83219189"/>
<comment type="caution">
    <text evidence="1">The sequence shown here is derived from an EMBL/GenBank/DDBJ whole genome shotgun (WGS) entry which is preliminary data.</text>
</comment>
<reference evidence="1 2" key="1">
    <citation type="submission" date="2023-03" db="EMBL/GenBank/DDBJ databases">
        <title>Genome sequence of Lichtheimia ornata CBS 291.66.</title>
        <authorList>
            <person name="Mohabir J.T."/>
            <person name="Shea T.P."/>
            <person name="Kurbessoian T."/>
            <person name="Berby B."/>
            <person name="Fontaine J."/>
            <person name="Livny J."/>
            <person name="Gnirke A."/>
            <person name="Stajich J.E."/>
            <person name="Cuomo C.A."/>
        </authorList>
    </citation>
    <scope>NUCLEOTIDE SEQUENCE [LARGE SCALE GENOMIC DNA]</scope>
    <source>
        <strain evidence="1">CBS 291.66</strain>
    </source>
</reference>
<dbReference type="Proteomes" id="UP001234581">
    <property type="component" value="Unassembled WGS sequence"/>
</dbReference>
<sequence>MTMNTLQGESVRDYYAGLKHNGIYRYHHTVDHLLQLYQKRSQISISYAKFRATLRDADAMCNIDPQSPLGYLCVGNIYREQGRQQKAIGVYTTGMNTASSNHPSYSALVQSKDAATLQQEKRSGFITQLPLEIVSQYIASIIIEYPPSREYSQWSYLHVPRDWRNRLLQSLPLHYEVDEPSKARVADENLLDKFKDCVVSVTLYRFCGGDEDNAQAFP</sequence>